<protein>
    <recommendedName>
        <fullName evidence="4">ABC transporter substrate-binding protein</fullName>
    </recommendedName>
</protein>
<name>A0ABX6INS5_9ACTN</name>
<dbReference type="Gene3D" id="3.40.190.10">
    <property type="entry name" value="Periplasmic binding protein-like II"/>
    <property type="match status" value="1"/>
</dbReference>
<proteinExistence type="predicted"/>
<feature type="chain" id="PRO_5046169387" description="ABC transporter substrate-binding protein" evidence="1">
    <location>
        <begin position="25"/>
        <end position="198"/>
    </location>
</feature>
<evidence type="ECO:0000313" key="3">
    <source>
        <dbReference type="Proteomes" id="UP001059836"/>
    </source>
</evidence>
<keyword evidence="3" id="KW-1185">Reference proteome</keyword>
<dbReference type="EMBL" id="CP045809">
    <property type="protein sequence ID" value="QHN37425.1"/>
    <property type="molecule type" value="Genomic_DNA"/>
</dbReference>
<dbReference type="Proteomes" id="UP001059836">
    <property type="component" value="Chromosome"/>
</dbReference>
<evidence type="ECO:0008006" key="4">
    <source>
        <dbReference type="Google" id="ProtNLM"/>
    </source>
</evidence>
<feature type="signal peptide" evidence="1">
    <location>
        <begin position="1"/>
        <end position="24"/>
    </location>
</feature>
<gene>
    <name evidence="2" type="ORF">GII31_07745</name>
</gene>
<dbReference type="PROSITE" id="PS51257">
    <property type="entry name" value="PROKAR_LIPOPROTEIN"/>
    <property type="match status" value="1"/>
</dbReference>
<reference evidence="2" key="1">
    <citation type="journal article" date="2021" name="Nat. Microbiol.">
        <title>Cocultivation of an ultrasmall environmental parasitic bacterium with lytic ability against bacteria associated with wastewater foams.</title>
        <authorList>
            <person name="Batinovic S."/>
            <person name="Rose J.J.A."/>
            <person name="Ratcliffe J."/>
            <person name="Seviour R.J."/>
            <person name="Petrovski S."/>
        </authorList>
    </citation>
    <scope>NUCLEOTIDE SEQUENCE</scope>
    <source>
        <strain evidence="2">CON9</strain>
    </source>
</reference>
<dbReference type="SUPFAM" id="SSF53850">
    <property type="entry name" value="Periplasmic binding protein-like II"/>
    <property type="match status" value="1"/>
</dbReference>
<organism evidence="2 3">
    <name type="scientific">Gordonia pseudamarae</name>
    <dbReference type="NCBI Taxonomy" id="2831662"/>
    <lineage>
        <taxon>Bacteria</taxon>
        <taxon>Bacillati</taxon>
        <taxon>Actinomycetota</taxon>
        <taxon>Actinomycetes</taxon>
        <taxon>Mycobacteriales</taxon>
        <taxon>Gordoniaceae</taxon>
        <taxon>Gordonia</taxon>
    </lineage>
</organism>
<evidence type="ECO:0000256" key="1">
    <source>
        <dbReference type="SAM" id="SignalP"/>
    </source>
</evidence>
<sequence>MGPVSRRVWTVLCLIVVVASMVTACDDPGRAPHHRLVVGATDTPMMRVVANIYTGALRRGGADVSETVTIGDDARLLEKMSAAEVDLFGAFTGTLLTSLAPQATSMTAEDVFVELNHSLPQGVSVGDPTLVVTGEPAPRAQVLVPVYRSAALSRKDMKTVNKVAGELTTADLEALADRAAQGGEPGDLAAAWLTEHGL</sequence>
<keyword evidence="1" id="KW-0732">Signal</keyword>
<accession>A0ABX6INS5</accession>
<evidence type="ECO:0000313" key="2">
    <source>
        <dbReference type="EMBL" id="QHN37425.1"/>
    </source>
</evidence>